<keyword evidence="9" id="KW-0472">Membrane</keyword>
<evidence type="ECO:0000256" key="2">
    <source>
        <dbReference type="ARBA" id="ARBA00012438"/>
    </source>
</evidence>
<keyword evidence="14" id="KW-1185">Reference proteome</keyword>
<dbReference type="Gene3D" id="3.30.450.20">
    <property type="entry name" value="PAS domain"/>
    <property type="match status" value="1"/>
</dbReference>
<evidence type="ECO:0000256" key="3">
    <source>
        <dbReference type="ARBA" id="ARBA00022553"/>
    </source>
</evidence>
<keyword evidence="6" id="KW-0418">Kinase</keyword>
<sequence length="845" mass="94533">MSPLLPKEVPAHATSSPFALWRHWWRRQTPRLQDAVAMLVPLAAVLLFLSAIVAAFWYLRAEELEREQESVRRDVEYAQQRLRLQLLERQEQLMRIARDASTREIDAAEFVSRSESLSSQYPVLQSVSWIDDRRRFLAVYSAPSVHPAQQHLVGDVLRPGEVETNYALARELRQPVFSQPAFGTDVPGVLQLHIPLFDQGLFAGVVLAEFSVDAILRYGIPPEVTARYAVSLLDGNGKLIAGNTVSPIEPTPHFLPWTKRVNEYEVPVSPVGNGLILRAQGYRTSQGLVGNGLFWLVMALSVLTSWILIGNWRHTRRRQAAQEALVAETNFRRAMENSMPTGMRVLDLEGRITYVNAAFCAMTGWSEQDLVGQSPPFPYWLEADREIMNERLEEELHGRSLPGGFQVRVKRKNGTVFNARLYVSPLIDAKGHQTGWMTSMTDITEPTRIREQLSASYERFTTVLEALDAAISVAPIGSEELLFANKLYRLWFGSNTVGHLSIVAQAGVPPATTHDDAMDEVDAFAGLPIDTLTGAQPANNEIFVADLGKWLEVRSRYLTWVDGRLAQMVIATDITPRRDAEDQSAQQADRAQAASRLITMGEMASSVAHELNQPLTAITNYCNGMVSRIRSQQIDEESLLSALEKTSRQAQRAGQIIQRIRTFVKRSEPNRTPSDVSTMVSEAVELAGIELRRRNVRLNHYVAARLPIVQVDPILIEQVLVNLLRNAAEAIDQAQRPSSRRSVELRVLPRMIDGNEAVEFSVQDTGAGLPPEVMERLYEAFFSTKPEGMGIGLNLCRTIVESHKGRMQAENIYNGPEIVGCRFSFWIPVLDSTRSLTSDEAKVPA</sequence>
<evidence type="ECO:0000256" key="8">
    <source>
        <dbReference type="ARBA" id="ARBA00023012"/>
    </source>
</evidence>
<dbReference type="Pfam" id="PF02518">
    <property type="entry name" value="HATPase_c"/>
    <property type="match status" value="1"/>
</dbReference>
<keyword evidence="9" id="KW-0812">Transmembrane</keyword>
<proteinExistence type="predicted"/>
<dbReference type="InterPro" id="IPR000014">
    <property type="entry name" value="PAS"/>
</dbReference>
<dbReference type="NCBIfam" id="TIGR00229">
    <property type="entry name" value="sensory_box"/>
    <property type="match status" value="1"/>
</dbReference>
<gene>
    <name evidence="13" type="ORF">QTH91_06270</name>
</gene>
<feature type="transmembrane region" description="Helical" evidence="9">
    <location>
        <begin position="288"/>
        <end position="309"/>
    </location>
</feature>
<dbReference type="PANTHER" id="PTHR43065:SF42">
    <property type="entry name" value="TWO-COMPONENT SENSOR PPRA"/>
    <property type="match status" value="1"/>
</dbReference>
<feature type="domain" description="PAS" evidence="11">
    <location>
        <begin position="327"/>
        <end position="399"/>
    </location>
</feature>
<organism evidence="13 14">
    <name type="scientific">Variovorax dokdonensis</name>
    <dbReference type="NCBI Taxonomy" id="344883"/>
    <lineage>
        <taxon>Bacteria</taxon>
        <taxon>Pseudomonadati</taxon>
        <taxon>Pseudomonadota</taxon>
        <taxon>Betaproteobacteria</taxon>
        <taxon>Burkholderiales</taxon>
        <taxon>Comamonadaceae</taxon>
        <taxon>Variovorax</taxon>
    </lineage>
</organism>
<keyword evidence="3" id="KW-0597">Phosphoprotein</keyword>
<keyword evidence="7" id="KW-0067">ATP-binding</keyword>
<dbReference type="PROSITE" id="PS50112">
    <property type="entry name" value="PAS"/>
    <property type="match status" value="1"/>
</dbReference>
<comment type="caution">
    <text evidence="13">The sequence shown here is derived from an EMBL/GenBank/DDBJ whole genome shotgun (WGS) entry which is preliminary data.</text>
</comment>
<dbReference type="Gene3D" id="3.30.565.10">
    <property type="entry name" value="Histidine kinase-like ATPase, C-terminal domain"/>
    <property type="match status" value="1"/>
</dbReference>
<dbReference type="Gene3D" id="1.10.287.130">
    <property type="match status" value="1"/>
</dbReference>
<protein>
    <recommendedName>
        <fullName evidence="2">histidine kinase</fullName>
        <ecNumber evidence="2">2.7.13.3</ecNumber>
    </recommendedName>
</protein>
<dbReference type="SUPFAM" id="SSF55874">
    <property type="entry name" value="ATPase domain of HSP90 chaperone/DNA topoisomerase II/histidine kinase"/>
    <property type="match status" value="1"/>
</dbReference>
<evidence type="ECO:0000256" key="6">
    <source>
        <dbReference type="ARBA" id="ARBA00022777"/>
    </source>
</evidence>
<dbReference type="Pfam" id="PF00512">
    <property type="entry name" value="HisKA"/>
    <property type="match status" value="1"/>
</dbReference>
<dbReference type="SMART" id="SM00091">
    <property type="entry name" value="PAS"/>
    <property type="match status" value="1"/>
</dbReference>
<evidence type="ECO:0000313" key="13">
    <source>
        <dbReference type="EMBL" id="MDM0044079.1"/>
    </source>
</evidence>
<dbReference type="PRINTS" id="PR00344">
    <property type="entry name" value="BCTRLSENSOR"/>
</dbReference>
<dbReference type="SUPFAM" id="SSF47384">
    <property type="entry name" value="Homodimeric domain of signal transducing histidine kinase"/>
    <property type="match status" value="1"/>
</dbReference>
<feature type="transmembrane region" description="Helical" evidence="9">
    <location>
        <begin position="35"/>
        <end position="59"/>
    </location>
</feature>
<reference evidence="13" key="1">
    <citation type="submission" date="2023-06" db="EMBL/GenBank/DDBJ databases">
        <authorList>
            <person name="Jiang Y."/>
            <person name="Liu Q."/>
        </authorList>
    </citation>
    <scope>NUCLEOTIDE SEQUENCE</scope>
    <source>
        <strain evidence="13">CGMCC 1.12089</strain>
    </source>
</reference>
<evidence type="ECO:0000256" key="4">
    <source>
        <dbReference type="ARBA" id="ARBA00022679"/>
    </source>
</evidence>
<evidence type="ECO:0000313" key="14">
    <source>
        <dbReference type="Proteomes" id="UP001174908"/>
    </source>
</evidence>
<dbReference type="EC" id="2.7.13.3" evidence="2"/>
<dbReference type="InterPro" id="IPR036890">
    <property type="entry name" value="HATPase_C_sf"/>
</dbReference>
<dbReference type="PROSITE" id="PS50113">
    <property type="entry name" value="PAC"/>
    <property type="match status" value="1"/>
</dbReference>
<dbReference type="SUPFAM" id="SSF55785">
    <property type="entry name" value="PYP-like sensor domain (PAS domain)"/>
    <property type="match status" value="1"/>
</dbReference>
<keyword evidence="8" id="KW-0902">Two-component regulatory system</keyword>
<dbReference type="CDD" id="cd00130">
    <property type="entry name" value="PAS"/>
    <property type="match status" value="1"/>
</dbReference>
<keyword evidence="5" id="KW-0547">Nucleotide-binding</keyword>
<keyword evidence="9" id="KW-1133">Transmembrane helix</keyword>
<dbReference type="InterPro" id="IPR035965">
    <property type="entry name" value="PAS-like_dom_sf"/>
</dbReference>
<evidence type="ECO:0000259" key="11">
    <source>
        <dbReference type="PROSITE" id="PS50112"/>
    </source>
</evidence>
<dbReference type="InterPro" id="IPR003594">
    <property type="entry name" value="HATPase_dom"/>
</dbReference>
<feature type="domain" description="PAC" evidence="12">
    <location>
        <begin position="403"/>
        <end position="455"/>
    </location>
</feature>
<evidence type="ECO:0000259" key="12">
    <source>
        <dbReference type="PROSITE" id="PS50113"/>
    </source>
</evidence>
<evidence type="ECO:0000256" key="9">
    <source>
        <dbReference type="SAM" id="Phobius"/>
    </source>
</evidence>
<dbReference type="InterPro" id="IPR013767">
    <property type="entry name" value="PAS_fold"/>
</dbReference>
<dbReference type="InterPro" id="IPR001610">
    <property type="entry name" value="PAC"/>
</dbReference>
<name>A0ABT7N813_9BURK</name>
<dbReference type="InterPro" id="IPR000700">
    <property type="entry name" value="PAS-assoc_C"/>
</dbReference>
<dbReference type="SMART" id="SM00388">
    <property type="entry name" value="HisKA"/>
    <property type="match status" value="1"/>
</dbReference>
<evidence type="ECO:0000256" key="5">
    <source>
        <dbReference type="ARBA" id="ARBA00022741"/>
    </source>
</evidence>
<dbReference type="Pfam" id="PF00989">
    <property type="entry name" value="PAS"/>
    <property type="match status" value="1"/>
</dbReference>
<dbReference type="Proteomes" id="UP001174908">
    <property type="component" value="Unassembled WGS sequence"/>
</dbReference>
<keyword evidence="4" id="KW-0808">Transferase</keyword>
<evidence type="ECO:0000256" key="7">
    <source>
        <dbReference type="ARBA" id="ARBA00022840"/>
    </source>
</evidence>
<accession>A0ABT7N813</accession>
<feature type="domain" description="Histidine kinase" evidence="10">
    <location>
        <begin position="606"/>
        <end position="831"/>
    </location>
</feature>
<dbReference type="InterPro" id="IPR003661">
    <property type="entry name" value="HisK_dim/P_dom"/>
</dbReference>
<evidence type="ECO:0000259" key="10">
    <source>
        <dbReference type="PROSITE" id="PS50109"/>
    </source>
</evidence>
<dbReference type="EMBL" id="JASZYV010000001">
    <property type="protein sequence ID" value="MDM0044079.1"/>
    <property type="molecule type" value="Genomic_DNA"/>
</dbReference>
<dbReference type="InterPro" id="IPR036097">
    <property type="entry name" value="HisK_dim/P_sf"/>
</dbReference>
<dbReference type="SMART" id="SM00387">
    <property type="entry name" value="HATPase_c"/>
    <property type="match status" value="1"/>
</dbReference>
<dbReference type="PANTHER" id="PTHR43065">
    <property type="entry name" value="SENSOR HISTIDINE KINASE"/>
    <property type="match status" value="1"/>
</dbReference>
<comment type="catalytic activity">
    <reaction evidence="1">
        <text>ATP + protein L-histidine = ADP + protein N-phospho-L-histidine.</text>
        <dbReference type="EC" id="2.7.13.3"/>
    </reaction>
</comment>
<dbReference type="PROSITE" id="PS50109">
    <property type="entry name" value="HIS_KIN"/>
    <property type="match status" value="1"/>
</dbReference>
<dbReference type="CDD" id="cd00082">
    <property type="entry name" value="HisKA"/>
    <property type="match status" value="1"/>
</dbReference>
<dbReference type="InterPro" id="IPR004358">
    <property type="entry name" value="Sig_transdc_His_kin-like_C"/>
</dbReference>
<evidence type="ECO:0000256" key="1">
    <source>
        <dbReference type="ARBA" id="ARBA00000085"/>
    </source>
</evidence>
<dbReference type="InterPro" id="IPR005467">
    <property type="entry name" value="His_kinase_dom"/>
</dbReference>
<dbReference type="RefSeq" id="WP_286659144.1">
    <property type="nucleotide sequence ID" value="NZ_JASZYV010000001.1"/>
</dbReference>
<dbReference type="SMART" id="SM00086">
    <property type="entry name" value="PAC"/>
    <property type="match status" value="1"/>
</dbReference>